<accession>A0A1J6HPC2</accession>
<keyword evidence="5" id="KW-0804">Transcription</keyword>
<dbReference type="InterPro" id="IPR036388">
    <property type="entry name" value="WH-like_DNA-bd_sf"/>
</dbReference>
<dbReference type="PROSITE" id="PS50043">
    <property type="entry name" value="HTH_LUXR_2"/>
    <property type="match status" value="1"/>
</dbReference>
<evidence type="ECO:0000256" key="1">
    <source>
        <dbReference type="ARBA" id="ARBA00015288"/>
    </source>
</evidence>
<evidence type="ECO:0000313" key="8">
    <source>
        <dbReference type="Proteomes" id="UP000182985"/>
    </source>
</evidence>
<evidence type="ECO:0000256" key="5">
    <source>
        <dbReference type="ARBA" id="ARBA00023163"/>
    </source>
</evidence>
<dbReference type="AlphaFoldDB" id="A0A1J6HPC2"/>
<dbReference type="SUPFAM" id="SSF75516">
    <property type="entry name" value="Pheromone-binding domain of LuxR-like quorum-sensing transcription factors"/>
    <property type="match status" value="1"/>
</dbReference>
<reference evidence="7 8" key="1">
    <citation type="submission" date="2016-10" db="EMBL/GenBank/DDBJ databases">
        <title>The Draft Genome Sequence of the Potato Rhizosphere Bacteria Ochrobactrum sp. IPA7.2.</title>
        <authorList>
            <person name="Gogoleva N.E."/>
            <person name="Khlopko Y.A."/>
            <person name="Burygin G.L."/>
            <person name="Plotnikov A.O."/>
        </authorList>
    </citation>
    <scope>NUCLEOTIDE SEQUENCE [LARGE SCALE GENOMIC DNA]</scope>
    <source>
        <strain evidence="7 8">IPA7.2</strain>
    </source>
</reference>
<dbReference type="GO" id="GO:0003677">
    <property type="term" value="F:DNA binding"/>
    <property type="evidence" value="ECO:0007669"/>
    <property type="project" value="UniProtKB-KW"/>
</dbReference>
<comment type="caution">
    <text evidence="7">The sequence shown here is derived from an EMBL/GenBank/DDBJ whole genome shotgun (WGS) entry which is preliminary data.</text>
</comment>
<evidence type="ECO:0000313" key="7">
    <source>
        <dbReference type="EMBL" id="OIS94187.1"/>
    </source>
</evidence>
<dbReference type="Proteomes" id="UP000182985">
    <property type="component" value="Unassembled WGS sequence"/>
</dbReference>
<dbReference type="EMBL" id="MOEC01000005">
    <property type="protein sequence ID" value="OIS94187.1"/>
    <property type="molecule type" value="Genomic_DNA"/>
</dbReference>
<dbReference type="InterPro" id="IPR005143">
    <property type="entry name" value="TF_LuxR_autoind-bd_dom"/>
</dbReference>
<dbReference type="PRINTS" id="PR00038">
    <property type="entry name" value="HTHLUXR"/>
</dbReference>
<keyword evidence="8" id="KW-1185">Reference proteome</keyword>
<feature type="domain" description="HTH luxR-type" evidence="6">
    <location>
        <begin position="170"/>
        <end position="235"/>
    </location>
</feature>
<dbReference type="GO" id="GO:0009372">
    <property type="term" value="P:quorum sensing"/>
    <property type="evidence" value="ECO:0007669"/>
    <property type="project" value="UniProtKB-KW"/>
</dbReference>
<dbReference type="PANTHER" id="PTHR44688">
    <property type="entry name" value="DNA-BINDING TRANSCRIPTIONAL ACTIVATOR DEVR_DOSR"/>
    <property type="match status" value="1"/>
</dbReference>
<dbReference type="Gene3D" id="1.10.10.10">
    <property type="entry name" value="Winged helix-like DNA-binding domain superfamily/Winged helix DNA-binding domain"/>
    <property type="match status" value="1"/>
</dbReference>
<dbReference type="GO" id="GO:0006355">
    <property type="term" value="P:regulation of DNA-templated transcription"/>
    <property type="evidence" value="ECO:0007669"/>
    <property type="project" value="InterPro"/>
</dbReference>
<dbReference type="InterPro" id="IPR000792">
    <property type="entry name" value="Tscrpt_reg_LuxR_C"/>
</dbReference>
<dbReference type="Pfam" id="PF00196">
    <property type="entry name" value="GerE"/>
    <property type="match status" value="1"/>
</dbReference>
<dbReference type="PANTHER" id="PTHR44688:SF16">
    <property type="entry name" value="DNA-BINDING TRANSCRIPTIONAL ACTIVATOR DEVR_DOSR"/>
    <property type="match status" value="1"/>
</dbReference>
<dbReference type="Pfam" id="PF03472">
    <property type="entry name" value="Autoind_bind"/>
    <property type="match status" value="1"/>
</dbReference>
<dbReference type="CDD" id="cd06170">
    <property type="entry name" value="LuxR_C_like"/>
    <property type="match status" value="1"/>
</dbReference>
<sequence>MIPLENALDELSKIETFTALETFVSDLRAAYQVANIVLHVMSSPVTKTRHPVVIATYEKNWVERYTEQDYFSVDPVVRVGAKSFLPLDWRDIDRSNERMRRLFKEAESYGVGTQGVTLSIKGPGRGKSLATLTSYEPEHTWSRRRMRLLSDFHILSHFLFDRSLALAGFGLQQRSKLSRREHQCLELLARGSVPKKIAYELDLSIKTVRLYLTTAKLKLSAPNINAAIALAVRDEIILV</sequence>
<dbReference type="Gene3D" id="3.30.450.80">
    <property type="entry name" value="Transcription factor LuxR-like, autoinducer-binding domain"/>
    <property type="match status" value="1"/>
</dbReference>
<organism evidence="7 8">
    <name type="scientific">Brucella cytisi</name>
    <dbReference type="NCBI Taxonomy" id="407152"/>
    <lineage>
        <taxon>Bacteria</taxon>
        <taxon>Pseudomonadati</taxon>
        <taxon>Pseudomonadota</taxon>
        <taxon>Alphaproteobacteria</taxon>
        <taxon>Hyphomicrobiales</taxon>
        <taxon>Brucellaceae</taxon>
        <taxon>Brucella/Ochrobactrum group</taxon>
        <taxon>Brucella</taxon>
    </lineage>
</organism>
<evidence type="ECO:0000259" key="6">
    <source>
        <dbReference type="PROSITE" id="PS50043"/>
    </source>
</evidence>
<proteinExistence type="predicted"/>
<keyword evidence="4" id="KW-0238">DNA-binding</keyword>
<protein>
    <recommendedName>
        <fullName evidence="1">HTH-type quorum sensing-dependent transcriptional regulator VjbR</fullName>
    </recommendedName>
</protein>
<dbReference type="SUPFAM" id="SSF46894">
    <property type="entry name" value="C-terminal effector domain of the bipartite response regulators"/>
    <property type="match status" value="1"/>
</dbReference>
<dbReference type="OrthoDB" id="3170288at2"/>
<keyword evidence="3" id="KW-0805">Transcription regulation</keyword>
<dbReference type="SMART" id="SM00421">
    <property type="entry name" value="HTH_LUXR"/>
    <property type="match status" value="1"/>
</dbReference>
<evidence type="ECO:0000256" key="2">
    <source>
        <dbReference type="ARBA" id="ARBA00022654"/>
    </source>
</evidence>
<dbReference type="RefSeq" id="WP_071631002.1">
    <property type="nucleotide sequence ID" value="NZ_MOEC01000005.1"/>
</dbReference>
<dbReference type="InterPro" id="IPR036693">
    <property type="entry name" value="TF_LuxR_autoind-bd_dom_sf"/>
</dbReference>
<keyword evidence="2" id="KW-0673">Quorum sensing</keyword>
<name>A0A1J6HPC2_9HYPH</name>
<evidence type="ECO:0000256" key="3">
    <source>
        <dbReference type="ARBA" id="ARBA00023015"/>
    </source>
</evidence>
<evidence type="ECO:0000256" key="4">
    <source>
        <dbReference type="ARBA" id="ARBA00023125"/>
    </source>
</evidence>
<gene>
    <name evidence="7" type="ORF">BLA27_06580</name>
</gene>
<dbReference type="InterPro" id="IPR016032">
    <property type="entry name" value="Sig_transdc_resp-reg_C-effctor"/>
</dbReference>